<dbReference type="AlphaFoldDB" id="A0A3B1CV84"/>
<dbReference type="EMBL" id="UOGD01000239">
    <property type="protein sequence ID" value="VAX23065.1"/>
    <property type="molecule type" value="Genomic_DNA"/>
</dbReference>
<evidence type="ECO:0000313" key="1">
    <source>
        <dbReference type="EMBL" id="VAX23065.1"/>
    </source>
</evidence>
<reference evidence="1" key="1">
    <citation type="submission" date="2018-06" db="EMBL/GenBank/DDBJ databases">
        <authorList>
            <person name="Zhirakovskaya E."/>
        </authorList>
    </citation>
    <scope>NUCLEOTIDE SEQUENCE</scope>
</reference>
<name>A0A3B1CV84_9ZZZZ</name>
<organism evidence="1">
    <name type="scientific">hydrothermal vent metagenome</name>
    <dbReference type="NCBI Taxonomy" id="652676"/>
    <lineage>
        <taxon>unclassified sequences</taxon>
        <taxon>metagenomes</taxon>
        <taxon>ecological metagenomes</taxon>
    </lineage>
</organism>
<accession>A0A3B1CV84</accession>
<sequence length="55" mass="6544">MTDKLILCSITGLYNFVQIHIYDKKQLIVIILIQNFNYNDIAERLNLLLLIFNFL</sequence>
<gene>
    <name evidence="1" type="ORF">MNBD_IGNAVI01-2482</name>
</gene>
<protein>
    <submittedName>
        <fullName evidence="1">Uncharacterized protein</fullName>
    </submittedName>
</protein>
<proteinExistence type="predicted"/>